<feature type="compositionally biased region" description="Polar residues" evidence="1">
    <location>
        <begin position="45"/>
        <end position="68"/>
    </location>
</feature>
<feature type="compositionally biased region" description="Acidic residues" evidence="1">
    <location>
        <begin position="69"/>
        <end position="83"/>
    </location>
</feature>
<gene>
    <name evidence="2" type="ORF">KOW79_006415</name>
</gene>
<proteinExistence type="predicted"/>
<dbReference type="EMBL" id="JAHKSW010000007">
    <property type="protein sequence ID" value="KAG7330193.1"/>
    <property type="molecule type" value="Genomic_DNA"/>
</dbReference>
<dbReference type="AlphaFoldDB" id="A0A9D3NZL8"/>
<accession>A0A9D3NZL8</accession>
<evidence type="ECO:0000313" key="2">
    <source>
        <dbReference type="EMBL" id="KAG7330193.1"/>
    </source>
</evidence>
<evidence type="ECO:0000313" key="3">
    <source>
        <dbReference type="Proteomes" id="UP000824219"/>
    </source>
</evidence>
<keyword evidence="3" id="KW-1185">Reference proteome</keyword>
<evidence type="ECO:0000256" key="1">
    <source>
        <dbReference type="SAM" id="MobiDB-lite"/>
    </source>
</evidence>
<comment type="caution">
    <text evidence="2">The sequence shown here is derived from an EMBL/GenBank/DDBJ whole genome shotgun (WGS) entry which is preliminary data.</text>
</comment>
<reference evidence="2 3" key="1">
    <citation type="submission" date="2021-06" db="EMBL/GenBank/DDBJ databases">
        <title>Chromosome-level genome assembly of the red-tail catfish (Hemibagrus wyckioides).</title>
        <authorList>
            <person name="Shao F."/>
        </authorList>
    </citation>
    <scope>NUCLEOTIDE SEQUENCE [LARGE SCALE GENOMIC DNA]</scope>
    <source>
        <strain evidence="2">EC202008001</strain>
        <tissue evidence="2">Blood</tissue>
    </source>
</reference>
<name>A0A9D3NZL8_9TELE</name>
<protein>
    <submittedName>
        <fullName evidence="2">Uncharacterized protein</fullName>
    </submittedName>
</protein>
<sequence>MPLGPPVLSTPVGVTGAQATANFDATFTRRQPSQLGLSLHMKLQNQLAQSSRQPAANDQDQNVININSTDDDKEEEEEMEDEN</sequence>
<organism evidence="2 3">
    <name type="scientific">Hemibagrus wyckioides</name>
    <dbReference type="NCBI Taxonomy" id="337641"/>
    <lineage>
        <taxon>Eukaryota</taxon>
        <taxon>Metazoa</taxon>
        <taxon>Chordata</taxon>
        <taxon>Craniata</taxon>
        <taxon>Vertebrata</taxon>
        <taxon>Euteleostomi</taxon>
        <taxon>Actinopterygii</taxon>
        <taxon>Neopterygii</taxon>
        <taxon>Teleostei</taxon>
        <taxon>Ostariophysi</taxon>
        <taxon>Siluriformes</taxon>
        <taxon>Bagridae</taxon>
        <taxon>Hemibagrus</taxon>
    </lineage>
</organism>
<feature type="region of interest" description="Disordered" evidence="1">
    <location>
        <begin position="45"/>
        <end position="83"/>
    </location>
</feature>
<dbReference type="Proteomes" id="UP000824219">
    <property type="component" value="Linkage Group LG07"/>
</dbReference>